<gene>
    <name evidence="1" type="ORF">CSSPJE1EN1_LOCUS10627</name>
</gene>
<proteinExistence type="predicted"/>
<name>A0ABP0WE78_9BRYO</name>
<dbReference type="Proteomes" id="UP001497444">
    <property type="component" value="Chromosome 17"/>
</dbReference>
<sequence length="82" mass="9372">MCDYVNFEQWCINVDSIVAHIEDQGSFPWQCYKKLDIVDQKLVIKEIGMFAMELVVGLQDVKAKWDDVNRPLNSDASPVLPA</sequence>
<dbReference type="EMBL" id="OZ020112">
    <property type="protein sequence ID" value="CAK9265149.1"/>
    <property type="molecule type" value="Genomic_DNA"/>
</dbReference>
<organism evidence="1 2">
    <name type="scientific">Sphagnum jensenii</name>
    <dbReference type="NCBI Taxonomy" id="128206"/>
    <lineage>
        <taxon>Eukaryota</taxon>
        <taxon>Viridiplantae</taxon>
        <taxon>Streptophyta</taxon>
        <taxon>Embryophyta</taxon>
        <taxon>Bryophyta</taxon>
        <taxon>Sphagnophytina</taxon>
        <taxon>Sphagnopsida</taxon>
        <taxon>Sphagnales</taxon>
        <taxon>Sphagnaceae</taxon>
        <taxon>Sphagnum</taxon>
    </lineage>
</organism>
<accession>A0ABP0WE78</accession>
<evidence type="ECO:0000313" key="1">
    <source>
        <dbReference type="EMBL" id="CAK9265149.1"/>
    </source>
</evidence>
<keyword evidence="2" id="KW-1185">Reference proteome</keyword>
<evidence type="ECO:0000313" key="2">
    <source>
        <dbReference type="Proteomes" id="UP001497444"/>
    </source>
</evidence>
<protein>
    <submittedName>
        <fullName evidence="1">Uncharacterized protein</fullName>
    </submittedName>
</protein>
<reference evidence="1" key="1">
    <citation type="submission" date="2024-02" db="EMBL/GenBank/DDBJ databases">
        <authorList>
            <consortium name="ELIXIR-Norway"/>
            <consortium name="Elixir Norway"/>
        </authorList>
    </citation>
    <scope>NUCLEOTIDE SEQUENCE</scope>
</reference>